<dbReference type="RefSeq" id="WP_085302230.1">
    <property type="nucleotide sequence ID" value="NZ_AP022594.1"/>
</dbReference>
<organism evidence="1 2">
    <name type="scientific">Mycolicibacillus koreensis</name>
    <dbReference type="NCBI Taxonomy" id="1069220"/>
    <lineage>
        <taxon>Bacteria</taxon>
        <taxon>Bacillati</taxon>
        <taxon>Actinomycetota</taxon>
        <taxon>Actinomycetes</taxon>
        <taxon>Mycobacteriales</taxon>
        <taxon>Mycobacteriaceae</taxon>
        <taxon>Mycolicibacillus</taxon>
    </lineage>
</organism>
<dbReference type="Proteomes" id="UP000193577">
    <property type="component" value="Unassembled WGS sequence"/>
</dbReference>
<name>A0A7I7SBQ3_9MYCO</name>
<comment type="caution">
    <text evidence="1">The sequence shown here is derived from an EMBL/GenBank/DDBJ whole genome shotgun (WGS) entry which is preliminary data.</text>
</comment>
<proteinExistence type="predicted"/>
<dbReference type="SUPFAM" id="SSF55961">
    <property type="entry name" value="Bet v1-like"/>
    <property type="match status" value="1"/>
</dbReference>
<protein>
    <submittedName>
        <fullName evidence="1">Polyketide cyclase</fullName>
    </submittedName>
</protein>
<dbReference type="CDD" id="cd07812">
    <property type="entry name" value="SRPBCC"/>
    <property type="match status" value="1"/>
</dbReference>
<dbReference type="Pfam" id="PF10604">
    <property type="entry name" value="Polyketide_cyc2"/>
    <property type="match status" value="1"/>
</dbReference>
<dbReference type="AlphaFoldDB" id="A0A7I7SBQ3"/>
<dbReference type="EMBL" id="NCXO01000004">
    <property type="protein sequence ID" value="OSC35409.1"/>
    <property type="molecule type" value="Genomic_DNA"/>
</dbReference>
<evidence type="ECO:0000313" key="1">
    <source>
        <dbReference type="EMBL" id="OSC35409.1"/>
    </source>
</evidence>
<dbReference type="OrthoDB" id="4618973at2"/>
<gene>
    <name evidence="1" type="ORF">B8W67_03175</name>
</gene>
<accession>A0A7I7SBQ3</accession>
<reference evidence="1 2" key="1">
    <citation type="submission" date="2017-04" db="EMBL/GenBank/DDBJ databases">
        <title>The new phylogeny of genus Mycobacterium.</title>
        <authorList>
            <person name="Tortoli E."/>
            <person name="Trovato A."/>
            <person name="Cirillo D.M."/>
        </authorList>
    </citation>
    <scope>NUCLEOTIDE SEQUENCE [LARGE SCALE GENOMIC DNA]</scope>
    <source>
        <strain evidence="1 2">KCTC 19819</strain>
    </source>
</reference>
<dbReference type="InterPro" id="IPR019587">
    <property type="entry name" value="Polyketide_cyclase/dehydratase"/>
</dbReference>
<dbReference type="Gene3D" id="3.30.530.20">
    <property type="match status" value="1"/>
</dbReference>
<sequence>MTTSAAPSATGSIRIDAAPETVYALITDLSTLAELAEETTAMRWRRGDAAQPGAVFTGDNRHGRRRWSTTCTVAEAEPGRRFAFDVRTAIVPVARWAYEITPTDDGCEVTESTWDRRPPWIRGITGLVTGVSDRAAANTEHIRLTLGRLKQRAERR</sequence>
<evidence type="ECO:0000313" key="2">
    <source>
        <dbReference type="Proteomes" id="UP000193577"/>
    </source>
</evidence>
<dbReference type="InterPro" id="IPR023393">
    <property type="entry name" value="START-like_dom_sf"/>
</dbReference>
<keyword evidence="2" id="KW-1185">Reference proteome</keyword>